<organism evidence="1 2">
    <name type="scientific">Heracleum sosnowskyi</name>
    <dbReference type="NCBI Taxonomy" id="360622"/>
    <lineage>
        <taxon>Eukaryota</taxon>
        <taxon>Viridiplantae</taxon>
        <taxon>Streptophyta</taxon>
        <taxon>Embryophyta</taxon>
        <taxon>Tracheophyta</taxon>
        <taxon>Spermatophyta</taxon>
        <taxon>Magnoliopsida</taxon>
        <taxon>eudicotyledons</taxon>
        <taxon>Gunneridae</taxon>
        <taxon>Pentapetalae</taxon>
        <taxon>asterids</taxon>
        <taxon>campanulids</taxon>
        <taxon>Apiales</taxon>
        <taxon>Apiaceae</taxon>
        <taxon>Apioideae</taxon>
        <taxon>apioid superclade</taxon>
        <taxon>Tordylieae</taxon>
        <taxon>Tordyliinae</taxon>
        <taxon>Heracleum</taxon>
    </lineage>
</organism>
<reference evidence="1" key="1">
    <citation type="submission" date="2023-02" db="EMBL/GenBank/DDBJ databases">
        <title>Genome of toxic invasive species Heracleum sosnowskyi carries increased number of genes despite the absence of recent whole-genome duplications.</title>
        <authorList>
            <person name="Schelkunov M."/>
            <person name="Shtratnikova V."/>
            <person name="Makarenko M."/>
            <person name="Klepikova A."/>
            <person name="Omelchenko D."/>
            <person name="Novikova G."/>
            <person name="Obukhova E."/>
            <person name="Bogdanov V."/>
            <person name="Penin A."/>
            <person name="Logacheva M."/>
        </authorList>
    </citation>
    <scope>NUCLEOTIDE SEQUENCE</scope>
    <source>
        <strain evidence="1">Hsosn_3</strain>
        <tissue evidence="1">Leaf</tissue>
    </source>
</reference>
<accession>A0AAD8GV79</accession>
<sequence length="309" mass="35181">MADELNEGQFWLPPKLLSQDHDESEFHAELTKRLDQYTTRKTGIFQEQFPTHINVPWRTSYQKTDRLWNIATSPQSTLCNAMGGYNSKQASSRGSPNCLSPPYEEAKNMEATELLYAAAGEVTRLQQKPLLCPNQEFKQQKWMKKKQKSVQYMQQVQQDDETRNGNGFSPSAWPALKKTQFSEQPTPAGSGMKAVFLGNQITKSERSGTGVFLPRPAGSWNNQSPEIARKKPGYSTVLLPERVVQALNLNLGAIETPNQLNKNGFFHQQYDAALKNREHVARAHAQQRRDMARSTLTHNELQLPQEWTY</sequence>
<proteinExistence type="predicted"/>
<dbReference type="AlphaFoldDB" id="A0AAD8GV79"/>
<evidence type="ECO:0000313" key="2">
    <source>
        <dbReference type="Proteomes" id="UP001237642"/>
    </source>
</evidence>
<dbReference type="Proteomes" id="UP001237642">
    <property type="component" value="Unassembled WGS sequence"/>
</dbReference>
<dbReference type="PANTHER" id="PTHR33356:SF5">
    <property type="entry name" value="TIP41-LIKE PROTEIN"/>
    <property type="match status" value="1"/>
</dbReference>
<comment type="caution">
    <text evidence="1">The sequence shown here is derived from an EMBL/GenBank/DDBJ whole genome shotgun (WGS) entry which is preliminary data.</text>
</comment>
<protein>
    <submittedName>
        <fullName evidence="1">Uncharacterized protein</fullName>
    </submittedName>
</protein>
<name>A0AAD8GV79_9APIA</name>
<dbReference type="PANTHER" id="PTHR33356">
    <property type="entry name" value="TIP41-LIKE PROTEIN"/>
    <property type="match status" value="1"/>
</dbReference>
<evidence type="ECO:0000313" key="1">
    <source>
        <dbReference type="EMBL" id="KAK1354643.1"/>
    </source>
</evidence>
<reference evidence="1" key="2">
    <citation type="submission" date="2023-05" db="EMBL/GenBank/DDBJ databases">
        <authorList>
            <person name="Schelkunov M.I."/>
        </authorList>
    </citation>
    <scope>NUCLEOTIDE SEQUENCE</scope>
    <source>
        <strain evidence="1">Hsosn_3</strain>
        <tissue evidence="1">Leaf</tissue>
    </source>
</reference>
<keyword evidence="2" id="KW-1185">Reference proteome</keyword>
<dbReference type="EMBL" id="JAUIZM010000011">
    <property type="protein sequence ID" value="KAK1354643.1"/>
    <property type="molecule type" value="Genomic_DNA"/>
</dbReference>
<gene>
    <name evidence="1" type="ORF">POM88_047899</name>
</gene>